<organism evidence="5 6">
    <name type="scientific">Clostridium cadaveris</name>
    <dbReference type="NCBI Taxonomy" id="1529"/>
    <lineage>
        <taxon>Bacteria</taxon>
        <taxon>Bacillati</taxon>
        <taxon>Bacillota</taxon>
        <taxon>Clostridia</taxon>
        <taxon>Eubacteriales</taxon>
        <taxon>Clostridiaceae</taxon>
        <taxon>Clostridium</taxon>
    </lineage>
</organism>
<name>A0A1I2JNC8_9CLOT</name>
<dbReference type="GO" id="GO:0008237">
    <property type="term" value="F:metallopeptidase activity"/>
    <property type="evidence" value="ECO:0007669"/>
    <property type="project" value="InterPro"/>
</dbReference>
<dbReference type="GO" id="GO:0005576">
    <property type="term" value="C:extracellular region"/>
    <property type="evidence" value="ECO:0007669"/>
    <property type="project" value="UniProtKB-SubCell"/>
</dbReference>
<dbReference type="eggNOG" id="ENOG5030AH4">
    <property type="taxonomic scope" value="Bacteria"/>
</dbReference>
<evidence type="ECO:0000313" key="6">
    <source>
        <dbReference type="Proteomes" id="UP000182135"/>
    </source>
</evidence>
<feature type="compositionally biased region" description="Low complexity" evidence="3">
    <location>
        <begin position="99"/>
        <end position="111"/>
    </location>
</feature>
<sequence>MNKKILGIIISSVIVVSVGMTAIGDVKAKAAEENKQIEYSSPVKYKESEELLYEGYNPPKEEKKAETTENNTSPQEKATNNVKEAKNSDTNRTSNEKVSSNGTSSNKTSSSQENPSYSLKYVQVEGDVSSERSVQVDRLISVIPSNIVNRFRAIGGKIVVTSKDIATNYSIGNRPAGSISALYKYSPSNTIYVQGSSNSTSSIIHEFGHFVDEMAGFTKSNGKHSTTFGRSEADDFKKDIFPAERDAIASYLHSNYAKSSSTECFAEAFKIYIQNPGALKSVAPRTYEVVRQAVNSI</sequence>
<evidence type="ECO:0000256" key="3">
    <source>
        <dbReference type="SAM" id="MobiDB-lite"/>
    </source>
</evidence>
<dbReference type="Pfam" id="PF07737">
    <property type="entry name" value="ATLF"/>
    <property type="match status" value="1"/>
</dbReference>
<dbReference type="OrthoDB" id="1976518at2"/>
<accession>A0A1I2JNC8</accession>
<dbReference type="InterPro" id="IPR024079">
    <property type="entry name" value="MetalloPept_cat_dom_sf"/>
</dbReference>
<evidence type="ECO:0000313" key="5">
    <source>
        <dbReference type="EMBL" id="SFF55430.1"/>
    </source>
</evidence>
<dbReference type="PROSITE" id="PS51995">
    <property type="entry name" value="ATLF"/>
    <property type="match status" value="1"/>
</dbReference>
<dbReference type="AlphaFoldDB" id="A0A1I2JNC8"/>
<dbReference type="Gene3D" id="3.40.390.10">
    <property type="entry name" value="Collagenase (Catalytic Domain)"/>
    <property type="match status" value="1"/>
</dbReference>
<dbReference type="RefSeq" id="WP_074844407.1">
    <property type="nucleotide sequence ID" value="NZ_CP076620.1"/>
</dbReference>
<dbReference type="Proteomes" id="UP000182135">
    <property type="component" value="Unassembled WGS sequence"/>
</dbReference>
<gene>
    <name evidence="5" type="ORF">SAMN04487885_102198</name>
</gene>
<feature type="domain" description="ATLF-like" evidence="4">
    <location>
        <begin position="113"/>
        <end position="295"/>
    </location>
</feature>
<keyword evidence="6" id="KW-1185">Reference proteome</keyword>
<dbReference type="GeneID" id="90544254"/>
<dbReference type="InterPro" id="IPR047568">
    <property type="entry name" value="ATLF-like_dom"/>
</dbReference>
<reference evidence="5 6" key="1">
    <citation type="submission" date="2016-10" db="EMBL/GenBank/DDBJ databases">
        <authorList>
            <person name="de Groot N.N."/>
        </authorList>
    </citation>
    <scope>NUCLEOTIDE SEQUENCE [LARGE SCALE GENOMIC DNA]</scope>
    <source>
        <strain evidence="5 6">NLAE-zl-G419</strain>
    </source>
</reference>
<proteinExistence type="predicted"/>
<feature type="region of interest" description="Disordered" evidence="3">
    <location>
        <begin position="48"/>
        <end position="116"/>
    </location>
</feature>
<keyword evidence="2" id="KW-0964">Secreted</keyword>
<dbReference type="InterPro" id="IPR014781">
    <property type="entry name" value="Anthrax_toxin_lethal/edema_N/C"/>
</dbReference>
<feature type="compositionally biased region" description="Polar residues" evidence="3">
    <location>
        <begin position="73"/>
        <end position="82"/>
    </location>
</feature>
<dbReference type="CDD" id="cd20184">
    <property type="entry name" value="M34_peptidase_like"/>
    <property type="match status" value="1"/>
</dbReference>
<dbReference type="STRING" id="1529.SAMN04487885_102198"/>
<evidence type="ECO:0000256" key="1">
    <source>
        <dbReference type="ARBA" id="ARBA00004613"/>
    </source>
</evidence>
<evidence type="ECO:0000256" key="2">
    <source>
        <dbReference type="ARBA" id="ARBA00022525"/>
    </source>
</evidence>
<comment type="subcellular location">
    <subcellularLocation>
        <location evidence="1">Secreted</location>
    </subcellularLocation>
</comment>
<dbReference type="EMBL" id="FOOE01000002">
    <property type="protein sequence ID" value="SFF55430.1"/>
    <property type="molecule type" value="Genomic_DNA"/>
</dbReference>
<protein>
    <recommendedName>
        <fullName evidence="4">ATLF-like domain-containing protein</fullName>
    </recommendedName>
</protein>
<dbReference type="SUPFAM" id="SSF55486">
    <property type="entry name" value="Metalloproteases ('zincins'), catalytic domain"/>
    <property type="match status" value="1"/>
</dbReference>
<evidence type="ECO:0000259" key="4">
    <source>
        <dbReference type="PROSITE" id="PS51995"/>
    </source>
</evidence>